<comment type="caution">
    <text evidence="1">The sequence shown here is derived from an EMBL/GenBank/DDBJ whole genome shotgun (WGS) entry which is preliminary data.</text>
</comment>
<keyword evidence="2" id="KW-1185">Reference proteome</keyword>
<dbReference type="RefSeq" id="WP_055257390.1">
    <property type="nucleotide sequence ID" value="NZ_BCMV01000049.1"/>
</dbReference>
<dbReference type="EMBL" id="CYZR01000002">
    <property type="protein sequence ID" value="CUN56543.1"/>
    <property type="molecule type" value="Genomic_DNA"/>
</dbReference>
<protein>
    <submittedName>
        <fullName evidence="1">Uncharacterized protein</fullName>
    </submittedName>
</protein>
<proteinExistence type="predicted"/>
<gene>
    <name evidence="1" type="ORF">ERS852473_00492</name>
</gene>
<accession>A0ABP2ARU5</accession>
<reference evidence="1 2" key="1">
    <citation type="submission" date="2015-09" db="EMBL/GenBank/DDBJ databases">
        <authorList>
            <consortium name="Pathogen Informatics"/>
            <person name="Wu L."/>
            <person name="Ma J."/>
        </authorList>
    </citation>
    <scope>NUCLEOTIDE SEQUENCE [LARGE SCALE GENOMIC DNA]</scope>
    <source>
        <strain evidence="1 2">2789STDY5834858</strain>
    </source>
</reference>
<evidence type="ECO:0000313" key="1">
    <source>
        <dbReference type="EMBL" id="CUN56543.1"/>
    </source>
</evidence>
<name>A0ABP2ARU5_SARVE</name>
<dbReference type="Proteomes" id="UP000095488">
    <property type="component" value="Unassembled WGS sequence"/>
</dbReference>
<organism evidence="1 2">
    <name type="scientific">Sarcina ventriculi</name>
    <name type="common">Clostridium ventriculi</name>
    <dbReference type="NCBI Taxonomy" id="1267"/>
    <lineage>
        <taxon>Bacteria</taxon>
        <taxon>Bacillati</taxon>
        <taxon>Bacillota</taxon>
        <taxon>Clostridia</taxon>
        <taxon>Eubacteriales</taxon>
        <taxon>Clostridiaceae</taxon>
        <taxon>Sarcina</taxon>
    </lineage>
</organism>
<sequence length="80" mass="9428">MTWKEVVKTAKYKWVVIEVIKAKSENGKRIIEDMNLLAEYESGGEALKDYAKRKKENKEKEFYVHDSTVDFLDIDEVKLD</sequence>
<evidence type="ECO:0000313" key="2">
    <source>
        <dbReference type="Proteomes" id="UP000095488"/>
    </source>
</evidence>